<dbReference type="GO" id="GO:0030234">
    <property type="term" value="F:enzyme regulator activity"/>
    <property type="evidence" value="ECO:0007669"/>
    <property type="project" value="TreeGrafter"/>
</dbReference>
<name>A0A1C3ELH1_9GAMM</name>
<dbReference type="InterPro" id="IPR028082">
    <property type="entry name" value="Peripla_BP_I"/>
</dbReference>
<evidence type="ECO:0000256" key="3">
    <source>
        <dbReference type="ARBA" id="ARBA00022984"/>
    </source>
</evidence>
<reference evidence="9 10" key="1">
    <citation type="submission" date="2016-05" db="EMBL/GenBank/DDBJ databases">
        <title>Genomic Taxonomy of the Vibrionaceae.</title>
        <authorList>
            <person name="Gomez-Gil B."/>
            <person name="Enciso-Ibarra J."/>
        </authorList>
    </citation>
    <scope>NUCLEOTIDE SEQUENCE [LARGE SCALE GENOMIC DNA]</scope>
    <source>
        <strain evidence="9 10">CAIM 1920</strain>
    </source>
</reference>
<dbReference type="STRING" id="1080227.A8L45_07405"/>
<dbReference type="PANTHER" id="PTHR38038">
    <property type="entry name" value="PENICILLIN-BINDING PROTEIN ACTIVATOR LPOA"/>
    <property type="match status" value="1"/>
</dbReference>
<dbReference type="Gene3D" id="1.25.40.10">
    <property type="entry name" value="Tetratricopeptide repeat domain"/>
    <property type="match status" value="1"/>
</dbReference>
<proteinExistence type="predicted"/>
<evidence type="ECO:0000313" key="10">
    <source>
        <dbReference type="Proteomes" id="UP000094936"/>
    </source>
</evidence>
<sequence>MLMRKLTNKCKSVSRVIISIALAVMLAACATAPKKEEVAKYDITVPATETSTTYLLMAEKAELSNRTDLHLLALKALISEGQYGQAEQIAEKLASSLLTPLQRSELLLNQAELAIAGDKLAVALNKLNFNPAWQLPSNQYLRFHLIKAKIYELLEQNTDVVVSLVEASSYMTIYEQQSVWERVWRLLAPMPPFESAKLAKSTNPVLAGWIEVLDLLRLNSGDPDKQQQALIDWGLQNPTHPAVSFLTNSPSLMADLEPYSPRHIALLLPLSDKYAQQGQALRDGFIQSMLDSEATPGVEPPKVSFYDTNALSMVDIHKALAKDNIDFVIGPLQKDKIAQYLDTATQRIPMLAMNVPPSSDKAKGGNICYFDLSHEQEAAQAARYIFSKKYQYPLVLAQDSSYGKRVSSAFAKQWASETGRPAQVEYFSDQATMQRRIQTIFGLFDSQNRIEQMRQILSLDLETEQRSRRDVDAVYLVASARQLMSLKPFIDIAINPDVMPPKLFASSKSNGTVSGIGQISENGEVKGVSFSDVPLIIDQNNPAAVRFHQLWPSQKNTSTRLYAIGMDAYQLIQALPRMQASSDFRLQGQSGELSMTDGCIVNRSLSWAKFGDQGIVAVE</sequence>
<evidence type="ECO:0000256" key="1">
    <source>
        <dbReference type="ARBA" id="ARBA00022729"/>
    </source>
</evidence>
<organism evidence="9 10">
    <name type="scientific">Veronia pacifica</name>
    <dbReference type="NCBI Taxonomy" id="1080227"/>
    <lineage>
        <taxon>Bacteria</taxon>
        <taxon>Pseudomonadati</taxon>
        <taxon>Pseudomonadota</taxon>
        <taxon>Gammaproteobacteria</taxon>
        <taxon>Vibrionales</taxon>
        <taxon>Vibrionaceae</taxon>
        <taxon>Veronia</taxon>
    </lineage>
</organism>
<dbReference type="GO" id="GO:0009252">
    <property type="term" value="P:peptidoglycan biosynthetic process"/>
    <property type="evidence" value="ECO:0007669"/>
    <property type="project" value="UniProtKB-KW"/>
</dbReference>
<dbReference type="Gene3D" id="1.25.40.650">
    <property type="match status" value="1"/>
</dbReference>
<dbReference type="CDD" id="cd06339">
    <property type="entry name" value="PBP1_YraM_LppC_lipoprotein-like"/>
    <property type="match status" value="1"/>
</dbReference>
<feature type="chain" id="PRO_5008673198" evidence="8">
    <location>
        <begin position="31"/>
        <end position="619"/>
    </location>
</feature>
<dbReference type="OrthoDB" id="6708821at2"/>
<comment type="caution">
    <text evidence="9">The sequence shown here is derived from an EMBL/GenBank/DDBJ whole genome shotgun (WGS) entry which is preliminary data.</text>
</comment>
<dbReference type="GO" id="GO:0031241">
    <property type="term" value="C:periplasmic side of cell outer membrane"/>
    <property type="evidence" value="ECO:0007669"/>
    <property type="project" value="TreeGrafter"/>
</dbReference>
<feature type="signal peptide" evidence="8">
    <location>
        <begin position="1"/>
        <end position="30"/>
    </location>
</feature>
<evidence type="ECO:0000256" key="8">
    <source>
        <dbReference type="SAM" id="SignalP"/>
    </source>
</evidence>
<dbReference type="EMBL" id="LYBM01000010">
    <property type="protein sequence ID" value="ODA34097.1"/>
    <property type="molecule type" value="Genomic_DNA"/>
</dbReference>
<accession>A0A1C3ELH1</accession>
<keyword evidence="6" id="KW-0998">Cell outer membrane</keyword>
<dbReference type="PROSITE" id="PS51257">
    <property type="entry name" value="PROKAR_LIPOPROTEIN"/>
    <property type="match status" value="1"/>
</dbReference>
<protein>
    <submittedName>
        <fullName evidence="9">LppC family lipoprotein</fullName>
    </submittedName>
</protein>
<dbReference type="InterPro" id="IPR007443">
    <property type="entry name" value="LpoA"/>
</dbReference>
<gene>
    <name evidence="9" type="ORF">A8L45_07405</name>
</gene>
<dbReference type="InterPro" id="IPR011990">
    <property type="entry name" value="TPR-like_helical_dom_sf"/>
</dbReference>
<dbReference type="PANTHER" id="PTHR38038:SF1">
    <property type="entry name" value="PENICILLIN-BINDING PROTEIN ACTIVATOR LPOA"/>
    <property type="match status" value="1"/>
</dbReference>
<keyword evidence="7 9" id="KW-0449">Lipoprotein</keyword>
<dbReference type="GO" id="GO:0008360">
    <property type="term" value="P:regulation of cell shape"/>
    <property type="evidence" value="ECO:0007669"/>
    <property type="project" value="UniProtKB-KW"/>
</dbReference>
<evidence type="ECO:0000256" key="6">
    <source>
        <dbReference type="ARBA" id="ARBA00023237"/>
    </source>
</evidence>
<keyword evidence="5" id="KW-0564">Palmitate</keyword>
<keyword evidence="3" id="KW-0573">Peptidoglycan synthesis</keyword>
<dbReference type="Proteomes" id="UP000094936">
    <property type="component" value="Unassembled WGS sequence"/>
</dbReference>
<keyword evidence="2" id="KW-0133">Cell shape</keyword>
<keyword evidence="10" id="KW-1185">Reference proteome</keyword>
<evidence type="ECO:0000256" key="5">
    <source>
        <dbReference type="ARBA" id="ARBA00023139"/>
    </source>
</evidence>
<dbReference type="Gene3D" id="3.40.50.2300">
    <property type="match status" value="2"/>
</dbReference>
<keyword evidence="4" id="KW-0472">Membrane</keyword>
<evidence type="ECO:0000256" key="2">
    <source>
        <dbReference type="ARBA" id="ARBA00022960"/>
    </source>
</evidence>
<dbReference type="Pfam" id="PF04348">
    <property type="entry name" value="LppC"/>
    <property type="match status" value="1"/>
</dbReference>
<evidence type="ECO:0000313" key="9">
    <source>
        <dbReference type="EMBL" id="ODA34097.1"/>
    </source>
</evidence>
<dbReference type="SUPFAM" id="SSF53822">
    <property type="entry name" value="Periplasmic binding protein-like I"/>
    <property type="match status" value="1"/>
</dbReference>
<evidence type="ECO:0000256" key="4">
    <source>
        <dbReference type="ARBA" id="ARBA00023136"/>
    </source>
</evidence>
<evidence type="ECO:0000256" key="7">
    <source>
        <dbReference type="ARBA" id="ARBA00023288"/>
    </source>
</evidence>
<keyword evidence="1 8" id="KW-0732">Signal</keyword>
<dbReference type="AlphaFoldDB" id="A0A1C3ELH1"/>